<sequence length="434" mass="45465">MRIADWRSKQSCISYLKQVSFVKLEEMPMPIILFALMLGVFCVGTAEIVVSGLLPIVASDLSVSVPEAGLLVTGYALGVTIVGPFVTLLTTRVPRKTLVLGLMGLFVLGNIWAVFAPDYQMLMAARVFTSLSHGTFVAVAFNLAARLSPANKQGSAMAKIALGFNMANALGAPLGAFIGQNLGWRATFVAIVVIAVFTIALIAAFMPSISPRSEQARTGTLRRELSVLTHSNLQFAVVTTVLAQGAVFTASTYVVPLMMDVSQFSPSAIAALLVVFGIGAVIGNFAGGRLADGHVMRGITTVLSSLVVVLAVFWMTSIVPLLSAITLFFFGAVGFSIIPSLQARIQSVAVAAPTLALSVNVSAFNLGNGLGAWLGGAVIENGFGVRAVLLAGAALAAISLAITLLSWRLDSRKTPSTREMELGDKCPAVSSEKQ</sequence>
<protein>
    <submittedName>
        <fullName evidence="8">MFS transporter</fullName>
    </submittedName>
</protein>
<dbReference type="EMBL" id="PVBR01000006">
    <property type="protein sequence ID" value="PRD43703.1"/>
    <property type="molecule type" value="Genomic_DNA"/>
</dbReference>
<feature type="transmembrane region" description="Helical" evidence="6">
    <location>
        <begin position="156"/>
        <end position="178"/>
    </location>
</feature>
<comment type="caution">
    <text evidence="8">The sequence shown here is derived from an EMBL/GenBank/DDBJ whole genome shotgun (WGS) entry which is preliminary data.</text>
</comment>
<dbReference type="Proteomes" id="UP000239434">
    <property type="component" value="Unassembled WGS sequence"/>
</dbReference>
<dbReference type="InterPro" id="IPR036259">
    <property type="entry name" value="MFS_trans_sf"/>
</dbReference>
<evidence type="ECO:0000313" key="9">
    <source>
        <dbReference type="Proteomes" id="UP000239434"/>
    </source>
</evidence>
<evidence type="ECO:0000256" key="5">
    <source>
        <dbReference type="ARBA" id="ARBA00023136"/>
    </source>
</evidence>
<keyword evidence="3 6" id="KW-0812">Transmembrane</keyword>
<dbReference type="AlphaFoldDB" id="A0A2S9IT41"/>
<gene>
    <name evidence="8" type="ORF">C5748_10680</name>
</gene>
<reference evidence="8 9" key="1">
    <citation type="submission" date="2018-02" db="EMBL/GenBank/DDBJ databases">
        <title>The draft genome of Phyllobacterium sp. 1N-3.</title>
        <authorList>
            <person name="Liu L."/>
            <person name="Li L."/>
            <person name="Zhang X."/>
            <person name="Wang T."/>
            <person name="Liang L."/>
        </authorList>
    </citation>
    <scope>NUCLEOTIDE SEQUENCE [LARGE SCALE GENOMIC DNA]</scope>
    <source>
        <strain evidence="8 9">1N-3</strain>
    </source>
</reference>
<dbReference type="RefSeq" id="WP_105741915.1">
    <property type="nucleotide sequence ID" value="NZ_PVBR01000006.1"/>
</dbReference>
<dbReference type="PANTHER" id="PTHR43124:SF8">
    <property type="entry name" value="INNER MEMBRANE TRANSPORT PROTEIN YDHP"/>
    <property type="match status" value="1"/>
</dbReference>
<dbReference type="GO" id="GO:0022857">
    <property type="term" value="F:transmembrane transporter activity"/>
    <property type="evidence" value="ECO:0007669"/>
    <property type="project" value="InterPro"/>
</dbReference>
<dbReference type="GO" id="GO:0005886">
    <property type="term" value="C:plasma membrane"/>
    <property type="evidence" value="ECO:0007669"/>
    <property type="project" value="UniProtKB-SubCell"/>
</dbReference>
<keyword evidence="4 6" id="KW-1133">Transmembrane helix</keyword>
<proteinExistence type="predicted"/>
<dbReference type="CDD" id="cd17324">
    <property type="entry name" value="MFS_NepI_like"/>
    <property type="match status" value="1"/>
</dbReference>
<keyword evidence="9" id="KW-1185">Reference proteome</keyword>
<feature type="transmembrane region" description="Helical" evidence="6">
    <location>
        <begin position="121"/>
        <end position="144"/>
    </location>
</feature>
<feature type="transmembrane region" description="Helical" evidence="6">
    <location>
        <begin position="68"/>
        <end position="90"/>
    </location>
</feature>
<dbReference type="Gene3D" id="1.20.1250.20">
    <property type="entry name" value="MFS general substrate transporter like domains"/>
    <property type="match status" value="1"/>
</dbReference>
<feature type="transmembrane region" description="Helical" evidence="6">
    <location>
        <begin position="184"/>
        <end position="206"/>
    </location>
</feature>
<feature type="transmembrane region" description="Helical" evidence="6">
    <location>
        <begin position="31"/>
        <end position="56"/>
    </location>
</feature>
<feature type="transmembrane region" description="Helical" evidence="6">
    <location>
        <begin position="227"/>
        <end position="248"/>
    </location>
</feature>
<keyword evidence="5 6" id="KW-0472">Membrane</keyword>
<feature type="domain" description="Major facilitator superfamily (MFS) profile" evidence="7">
    <location>
        <begin position="32"/>
        <end position="411"/>
    </location>
</feature>
<dbReference type="PANTHER" id="PTHR43124">
    <property type="entry name" value="PURINE EFFLUX PUMP PBUE"/>
    <property type="match status" value="1"/>
</dbReference>
<dbReference type="InterPro" id="IPR011701">
    <property type="entry name" value="MFS"/>
</dbReference>
<dbReference type="InterPro" id="IPR020846">
    <property type="entry name" value="MFS_dom"/>
</dbReference>
<evidence type="ECO:0000256" key="2">
    <source>
        <dbReference type="ARBA" id="ARBA00022475"/>
    </source>
</evidence>
<feature type="transmembrane region" description="Helical" evidence="6">
    <location>
        <begin position="298"/>
        <end position="315"/>
    </location>
</feature>
<feature type="transmembrane region" description="Helical" evidence="6">
    <location>
        <begin position="321"/>
        <end position="341"/>
    </location>
</feature>
<organism evidence="8 9">
    <name type="scientific">Phyllobacterium phragmitis</name>
    <dbReference type="NCBI Taxonomy" id="2670329"/>
    <lineage>
        <taxon>Bacteria</taxon>
        <taxon>Pseudomonadati</taxon>
        <taxon>Pseudomonadota</taxon>
        <taxon>Alphaproteobacteria</taxon>
        <taxon>Hyphomicrobiales</taxon>
        <taxon>Phyllobacteriaceae</taxon>
        <taxon>Phyllobacterium</taxon>
    </lineage>
</organism>
<accession>A0A2S9IT41</accession>
<dbReference type="InterPro" id="IPR050189">
    <property type="entry name" value="MFS_Efflux_Transporters"/>
</dbReference>
<dbReference type="Pfam" id="PF07690">
    <property type="entry name" value="MFS_1"/>
    <property type="match status" value="1"/>
</dbReference>
<feature type="transmembrane region" description="Helical" evidence="6">
    <location>
        <begin position="348"/>
        <end position="367"/>
    </location>
</feature>
<evidence type="ECO:0000256" key="1">
    <source>
        <dbReference type="ARBA" id="ARBA00004651"/>
    </source>
</evidence>
<comment type="subcellular location">
    <subcellularLocation>
        <location evidence="1">Cell membrane</location>
        <topology evidence="1">Multi-pass membrane protein</topology>
    </subcellularLocation>
</comment>
<dbReference type="PROSITE" id="PS50850">
    <property type="entry name" value="MFS"/>
    <property type="match status" value="1"/>
</dbReference>
<feature type="transmembrane region" description="Helical" evidence="6">
    <location>
        <begin position="268"/>
        <end position="286"/>
    </location>
</feature>
<evidence type="ECO:0000256" key="4">
    <source>
        <dbReference type="ARBA" id="ARBA00022989"/>
    </source>
</evidence>
<feature type="transmembrane region" description="Helical" evidence="6">
    <location>
        <begin position="97"/>
        <end position="115"/>
    </location>
</feature>
<evidence type="ECO:0000256" key="6">
    <source>
        <dbReference type="SAM" id="Phobius"/>
    </source>
</evidence>
<name>A0A2S9IT41_9HYPH</name>
<evidence type="ECO:0000256" key="3">
    <source>
        <dbReference type="ARBA" id="ARBA00022692"/>
    </source>
</evidence>
<evidence type="ECO:0000259" key="7">
    <source>
        <dbReference type="PROSITE" id="PS50850"/>
    </source>
</evidence>
<keyword evidence="2" id="KW-1003">Cell membrane</keyword>
<feature type="transmembrane region" description="Helical" evidence="6">
    <location>
        <begin position="387"/>
        <end position="407"/>
    </location>
</feature>
<dbReference type="SUPFAM" id="SSF103473">
    <property type="entry name" value="MFS general substrate transporter"/>
    <property type="match status" value="1"/>
</dbReference>
<evidence type="ECO:0000313" key="8">
    <source>
        <dbReference type="EMBL" id="PRD43703.1"/>
    </source>
</evidence>